<organism evidence="2 3">
    <name type="scientific">Sporolactobacillus spathodeae</name>
    <dbReference type="NCBI Taxonomy" id="1465502"/>
    <lineage>
        <taxon>Bacteria</taxon>
        <taxon>Bacillati</taxon>
        <taxon>Bacillota</taxon>
        <taxon>Bacilli</taxon>
        <taxon>Bacillales</taxon>
        <taxon>Sporolactobacillaceae</taxon>
        <taxon>Sporolactobacillus</taxon>
    </lineage>
</organism>
<comment type="caution">
    <text evidence="2">The sequence shown here is derived from an EMBL/GenBank/DDBJ whole genome shotgun (WGS) entry which is preliminary data.</text>
</comment>
<reference evidence="2 3" key="1">
    <citation type="submission" date="2021-01" db="EMBL/GenBank/DDBJ databases">
        <title>Genomic Encyclopedia of Type Strains, Phase IV (KMG-IV): sequencing the most valuable type-strain genomes for metagenomic binning, comparative biology and taxonomic classification.</title>
        <authorList>
            <person name="Goeker M."/>
        </authorList>
    </citation>
    <scope>NUCLEOTIDE SEQUENCE [LARGE SCALE GENOMIC DNA]</scope>
    <source>
        <strain evidence="2 3">DSM 100968</strain>
    </source>
</reference>
<name>A0ABS2QAT3_9BACL</name>
<dbReference type="Proteomes" id="UP000823201">
    <property type="component" value="Unassembled WGS sequence"/>
</dbReference>
<dbReference type="RefSeq" id="WP_205007459.1">
    <property type="nucleotide sequence ID" value="NZ_CBCRXA010000022.1"/>
</dbReference>
<gene>
    <name evidence="2" type="ORF">JOC27_002376</name>
</gene>
<protein>
    <submittedName>
        <fullName evidence="2">Excisionase family DNA binding protein</fullName>
    </submittedName>
</protein>
<dbReference type="InterPro" id="IPR041657">
    <property type="entry name" value="HTH_17"/>
</dbReference>
<sequence length="215" mass="25258">MYYRTESDQESLWDSVLTLYTIDKKMAFSVFKETVKNIFAAMRVHLHISEIIFELPVKKDLYTLKHIDHQIQEALQQSDKKKACEMLVDFIDQLSNMHEKNSNTINRQVMVSLLEQQSKMMNENDVSSQTLHTKTEENFYSPNEVAHKIGLSDQTVRRMCENGKFPGAYKTSGGHWKIPEKLFISTRDQDKSAELVFERIDIRNRKYGDIDEYHL</sequence>
<evidence type="ECO:0000313" key="3">
    <source>
        <dbReference type="Proteomes" id="UP000823201"/>
    </source>
</evidence>
<dbReference type="Pfam" id="PF12728">
    <property type="entry name" value="HTH_17"/>
    <property type="match status" value="1"/>
</dbReference>
<evidence type="ECO:0000313" key="2">
    <source>
        <dbReference type="EMBL" id="MBM7658913.1"/>
    </source>
</evidence>
<dbReference type="EMBL" id="JAFBEV010000027">
    <property type="protein sequence ID" value="MBM7658913.1"/>
    <property type="molecule type" value="Genomic_DNA"/>
</dbReference>
<keyword evidence="3" id="KW-1185">Reference proteome</keyword>
<proteinExistence type="predicted"/>
<feature type="domain" description="Helix-turn-helix" evidence="1">
    <location>
        <begin position="139"/>
        <end position="181"/>
    </location>
</feature>
<evidence type="ECO:0000259" key="1">
    <source>
        <dbReference type="Pfam" id="PF12728"/>
    </source>
</evidence>
<accession>A0ABS2QAT3</accession>